<feature type="transmembrane region" description="Helical" evidence="1">
    <location>
        <begin position="471"/>
        <end position="491"/>
    </location>
</feature>
<keyword evidence="1" id="KW-0812">Transmembrane</keyword>
<keyword evidence="1" id="KW-0472">Membrane</keyword>
<sequence length="514" mass="59514">MQEKWYLDIGNAKDEIIKSPWERAIYRCLEMVPGALAWGTLLFVVLMSWLAPVFIAFFIIAFDIYWLLKTVFLSFHMRASYNTMRRYMKINWLEKLKTDPETLNSWAGIYNLVILPFYKEPFEVLDATLEAILNANYPKERMIVVLASEQRAGENAQKSTQQIKDKYGSIFFKFLVTIHPSNILGELAGKGANASFAAKQAKKEIIDALDIPYQNIIVSNLDIDTRIYPEYFGRLTYAFLTCASPYLSSFEPIPIYNNNIWEAPSFSRVVATSGTFWHMMQQERPERLATFSSHAMSFKALVEAGFWNTKNVSEDSRIFWKSLLFYDGDYRVVPLFYPVSMDANLAPKFLQTCVNIYRQQRRWGWGSENIPYVIFGFLKNKKIGLRTKIYWIFNHLEGFWSWATNALIIFMLGWLPLFLGGPRFNLTVLSYNLPQVTRFIMSLAMVGLISSAIVSTLLLPPRPKKYGKRRHLTMVIQWILLPVTILIFGALPGLEAQTRLMLGRYMGFWVTPKQ</sequence>
<dbReference type="PANTHER" id="PTHR36851:SF1">
    <property type="entry name" value="GLYCO_TRANS_2-LIKE DOMAIN-CONTAINING PROTEIN"/>
    <property type="match status" value="1"/>
</dbReference>
<dbReference type="SUPFAM" id="SSF53448">
    <property type="entry name" value="Nucleotide-diphospho-sugar transferases"/>
    <property type="match status" value="1"/>
</dbReference>
<feature type="transmembrane region" description="Helical" evidence="1">
    <location>
        <begin position="41"/>
        <end position="68"/>
    </location>
</feature>
<dbReference type="InterPro" id="IPR029044">
    <property type="entry name" value="Nucleotide-diphossugar_trans"/>
</dbReference>
<dbReference type="Gene3D" id="3.90.550.10">
    <property type="entry name" value="Spore Coat Polysaccharide Biosynthesis Protein SpsA, Chain A"/>
    <property type="match status" value="1"/>
</dbReference>
<dbReference type="Proteomes" id="UP000229317">
    <property type="component" value="Unassembled WGS sequence"/>
</dbReference>
<dbReference type="InterPro" id="IPR001173">
    <property type="entry name" value="Glyco_trans_2-like"/>
</dbReference>
<evidence type="ECO:0000256" key="1">
    <source>
        <dbReference type="SAM" id="Phobius"/>
    </source>
</evidence>
<organism evidence="3 4">
    <name type="scientific">Candidatus Portnoybacteria bacterium CG11_big_fil_rev_8_21_14_0_20_40_15</name>
    <dbReference type="NCBI Taxonomy" id="1974817"/>
    <lineage>
        <taxon>Bacteria</taxon>
        <taxon>Candidatus Portnoyibacteriota</taxon>
    </lineage>
</organism>
<feature type="domain" description="Glycosyltransferase 2-like" evidence="2">
    <location>
        <begin position="220"/>
        <end position="418"/>
    </location>
</feature>
<reference evidence="3 4" key="1">
    <citation type="submission" date="2017-09" db="EMBL/GenBank/DDBJ databases">
        <title>Depth-based differentiation of microbial function through sediment-hosted aquifers and enrichment of novel symbionts in the deep terrestrial subsurface.</title>
        <authorList>
            <person name="Probst A.J."/>
            <person name="Ladd B."/>
            <person name="Jarett J.K."/>
            <person name="Geller-Mcgrath D.E."/>
            <person name="Sieber C.M."/>
            <person name="Emerson J.B."/>
            <person name="Anantharaman K."/>
            <person name="Thomas B.C."/>
            <person name="Malmstrom R."/>
            <person name="Stieglmeier M."/>
            <person name="Klingl A."/>
            <person name="Woyke T."/>
            <person name="Ryan C.M."/>
            <person name="Banfield J.F."/>
        </authorList>
    </citation>
    <scope>NUCLEOTIDE SEQUENCE [LARGE SCALE GENOMIC DNA]</scope>
    <source>
        <strain evidence="3">CG11_big_fil_rev_8_21_14_0_20_40_15</strain>
    </source>
</reference>
<name>A0A2H0KU55_9BACT</name>
<comment type="caution">
    <text evidence="3">The sequence shown here is derived from an EMBL/GenBank/DDBJ whole genome shotgun (WGS) entry which is preliminary data.</text>
</comment>
<evidence type="ECO:0000313" key="3">
    <source>
        <dbReference type="EMBL" id="PIQ75656.1"/>
    </source>
</evidence>
<protein>
    <recommendedName>
        <fullName evidence="2">Glycosyltransferase 2-like domain-containing protein</fullName>
    </recommendedName>
</protein>
<dbReference type="PANTHER" id="PTHR36851">
    <property type="entry name" value="UNNAMED PRODUCT"/>
    <property type="match status" value="1"/>
</dbReference>
<feature type="transmembrane region" description="Helical" evidence="1">
    <location>
        <begin position="399"/>
        <end position="419"/>
    </location>
</feature>
<accession>A0A2H0KU55</accession>
<dbReference type="EMBL" id="PCVO01000001">
    <property type="protein sequence ID" value="PIQ75656.1"/>
    <property type="molecule type" value="Genomic_DNA"/>
</dbReference>
<gene>
    <name evidence="3" type="ORF">COV84_00145</name>
</gene>
<evidence type="ECO:0000259" key="2">
    <source>
        <dbReference type="Pfam" id="PF13632"/>
    </source>
</evidence>
<dbReference type="AlphaFoldDB" id="A0A2H0KU55"/>
<proteinExistence type="predicted"/>
<keyword evidence="1" id="KW-1133">Transmembrane helix</keyword>
<dbReference type="Pfam" id="PF13632">
    <property type="entry name" value="Glyco_trans_2_3"/>
    <property type="match status" value="1"/>
</dbReference>
<feature type="transmembrane region" description="Helical" evidence="1">
    <location>
        <begin position="439"/>
        <end position="459"/>
    </location>
</feature>
<evidence type="ECO:0000313" key="4">
    <source>
        <dbReference type="Proteomes" id="UP000229317"/>
    </source>
</evidence>